<dbReference type="AlphaFoldDB" id="A0A0L0VFP0"/>
<protein>
    <submittedName>
        <fullName evidence="1">Uncharacterized protein</fullName>
    </submittedName>
</protein>
<evidence type="ECO:0000313" key="2">
    <source>
        <dbReference type="Proteomes" id="UP000054564"/>
    </source>
</evidence>
<proteinExistence type="predicted"/>
<keyword evidence="2" id="KW-1185">Reference proteome</keyword>
<evidence type="ECO:0000313" key="1">
    <source>
        <dbReference type="EMBL" id="KNE98115.1"/>
    </source>
</evidence>
<organism evidence="1 2">
    <name type="scientific">Puccinia striiformis f. sp. tritici PST-78</name>
    <dbReference type="NCBI Taxonomy" id="1165861"/>
    <lineage>
        <taxon>Eukaryota</taxon>
        <taxon>Fungi</taxon>
        <taxon>Dikarya</taxon>
        <taxon>Basidiomycota</taxon>
        <taxon>Pucciniomycotina</taxon>
        <taxon>Pucciniomycetes</taxon>
        <taxon>Pucciniales</taxon>
        <taxon>Pucciniaceae</taxon>
        <taxon>Puccinia</taxon>
    </lineage>
</organism>
<comment type="caution">
    <text evidence="1">The sequence shown here is derived from an EMBL/GenBank/DDBJ whole genome shotgun (WGS) entry which is preliminary data.</text>
</comment>
<accession>A0A0L0VFP0</accession>
<gene>
    <name evidence="1" type="ORF">PSTG_08577</name>
</gene>
<dbReference type="EMBL" id="AJIL01000060">
    <property type="protein sequence ID" value="KNE98115.1"/>
    <property type="molecule type" value="Genomic_DNA"/>
</dbReference>
<dbReference type="Proteomes" id="UP000054564">
    <property type="component" value="Unassembled WGS sequence"/>
</dbReference>
<sequence length="98" mass="11043">MATYLHLSYGPTNLCPVFLVDLKGKYHYNAFKFKGRGGIYPAPPISRSWFKWRKEVANNWEASIQINQDEWDTTIPKGEPGALLDVNAEDGLDLGLEG</sequence>
<name>A0A0L0VFP0_9BASI</name>
<reference evidence="2" key="1">
    <citation type="submission" date="2014-03" db="EMBL/GenBank/DDBJ databases">
        <title>The Genome Sequence of Puccinia striiformis f. sp. tritici PST-78.</title>
        <authorList>
            <consortium name="The Broad Institute Genome Sequencing Platform"/>
            <person name="Cuomo C."/>
            <person name="Hulbert S."/>
            <person name="Chen X."/>
            <person name="Walker B."/>
            <person name="Young S.K."/>
            <person name="Zeng Q."/>
            <person name="Gargeya S."/>
            <person name="Fitzgerald M."/>
            <person name="Haas B."/>
            <person name="Abouelleil A."/>
            <person name="Alvarado L."/>
            <person name="Arachchi H.M."/>
            <person name="Berlin A.M."/>
            <person name="Chapman S.B."/>
            <person name="Goldberg J."/>
            <person name="Griggs A."/>
            <person name="Gujja S."/>
            <person name="Hansen M."/>
            <person name="Howarth C."/>
            <person name="Imamovic A."/>
            <person name="Larimer J."/>
            <person name="McCowan C."/>
            <person name="Montmayeur A."/>
            <person name="Murphy C."/>
            <person name="Neiman D."/>
            <person name="Pearson M."/>
            <person name="Priest M."/>
            <person name="Roberts A."/>
            <person name="Saif S."/>
            <person name="Shea T."/>
            <person name="Sisk P."/>
            <person name="Sykes S."/>
            <person name="Wortman J."/>
            <person name="Nusbaum C."/>
            <person name="Birren B."/>
        </authorList>
    </citation>
    <scope>NUCLEOTIDE SEQUENCE [LARGE SCALE GENOMIC DNA]</scope>
    <source>
        <strain evidence="2">race PST-78</strain>
    </source>
</reference>